<evidence type="ECO:0000256" key="1">
    <source>
        <dbReference type="SAM" id="MobiDB-lite"/>
    </source>
</evidence>
<feature type="compositionally biased region" description="Basic and acidic residues" evidence="1">
    <location>
        <begin position="19"/>
        <end position="28"/>
    </location>
</feature>
<reference evidence="2" key="1">
    <citation type="journal article" date="2019" name="Sci. Rep.">
        <title>Draft genome of Tanacetum cinerariifolium, the natural source of mosquito coil.</title>
        <authorList>
            <person name="Yamashiro T."/>
            <person name="Shiraishi A."/>
            <person name="Satake H."/>
            <person name="Nakayama K."/>
        </authorList>
    </citation>
    <scope>NUCLEOTIDE SEQUENCE</scope>
</reference>
<accession>A0A699WSE1</accession>
<protein>
    <submittedName>
        <fullName evidence="2">Uncharacterized protein</fullName>
    </submittedName>
</protein>
<dbReference type="AlphaFoldDB" id="A0A699WSE1"/>
<evidence type="ECO:0000313" key="2">
    <source>
        <dbReference type="EMBL" id="GFD47681.1"/>
    </source>
</evidence>
<comment type="caution">
    <text evidence="2">The sequence shown here is derived from an EMBL/GenBank/DDBJ whole genome shotgun (WGS) entry which is preliminary data.</text>
</comment>
<feature type="compositionally biased region" description="Polar residues" evidence="1">
    <location>
        <begin position="1"/>
        <end position="11"/>
    </location>
</feature>
<feature type="region of interest" description="Disordered" evidence="1">
    <location>
        <begin position="1"/>
        <end position="28"/>
    </location>
</feature>
<organism evidence="2">
    <name type="scientific">Tanacetum cinerariifolium</name>
    <name type="common">Dalmatian daisy</name>
    <name type="synonym">Chrysanthemum cinerariifolium</name>
    <dbReference type="NCBI Taxonomy" id="118510"/>
    <lineage>
        <taxon>Eukaryota</taxon>
        <taxon>Viridiplantae</taxon>
        <taxon>Streptophyta</taxon>
        <taxon>Embryophyta</taxon>
        <taxon>Tracheophyta</taxon>
        <taxon>Spermatophyta</taxon>
        <taxon>Magnoliopsida</taxon>
        <taxon>eudicotyledons</taxon>
        <taxon>Gunneridae</taxon>
        <taxon>Pentapetalae</taxon>
        <taxon>asterids</taxon>
        <taxon>campanulids</taxon>
        <taxon>Asterales</taxon>
        <taxon>Asteraceae</taxon>
        <taxon>Asteroideae</taxon>
        <taxon>Anthemideae</taxon>
        <taxon>Anthemidinae</taxon>
        <taxon>Tanacetum</taxon>
    </lineage>
</organism>
<sequence>MIGAAETSNTLDGVGPPAMDERKGEASA</sequence>
<dbReference type="EMBL" id="BKCJ011704979">
    <property type="protein sequence ID" value="GFD47681.1"/>
    <property type="molecule type" value="Genomic_DNA"/>
</dbReference>
<name>A0A699WSE1_TANCI</name>
<feature type="non-terminal residue" evidence="2">
    <location>
        <position position="28"/>
    </location>
</feature>
<proteinExistence type="predicted"/>
<gene>
    <name evidence="2" type="ORF">Tci_919650</name>
</gene>